<feature type="chain" id="PRO_5043716800" description="GDSL family lipase" evidence="1">
    <location>
        <begin position="22"/>
        <end position="74"/>
    </location>
</feature>
<keyword evidence="1" id="KW-0732">Signal</keyword>
<name>A0AAU6WRT2_9FLAO</name>
<evidence type="ECO:0000313" key="3">
    <source>
        <dbReference type="Proteomes" id="UP001463665"/>
    </source>
</evidence>
<evidence type="ECO:0000313" key="2">
    <source>
        <dbReference type="EMBL" id="XAO75298.1"/>
    </source>
</evidence>
<sequence length="74" mass="8002">MKFLSMAAILFSAALSGQDFANYAKYEKQNQEVIAGKIAPNSVFMGDSITEGWFSKDPSFSKRTTLSAGESAGR</sequence>
<proteinExistence type="predicted"/>
<dbReference type="RefSeq" id="WP_345767071.1">
    <property type="nucleotide sequence ID" value="NZ_CP154834.1"/>
</dbReference>
<dbReference type="EMBL" id="CP154834">
    <property type="protein sequence ID" value="XAO75298.1"/>
    <property type="molecule type" value="Genomic_DNA"/>
</dbReference>
<protein>
    <recommendedName>
        <fullName evidence="4">GDSL family lipase</fullName>
    </recommendedName>
</protein>
<organism evidence="2 3">
    <name type="scientific">Chryseobacterium endophyticum</name>
    <dbReference type="NCBI Taxonomy" id="1854762"/>
    <lineage>
        <taxon>Bacteria</taxon>
        <taxon>Pseudomonadati</taxon>
        <taxon>Bacteroidota</taxon>
        <taxon>Flavobacteriia</taxon>
        <taxon>Flavobacteriales</taxon>
        <taxon>Weeksellaceae</taxon>
        <taxon>Chryseobacterium group</taxon>
        <taxon>Chryseobacterium</taxon>
    </lineage>
</organism>
<keyword evidence="3" id="KW-1185">Reference proteome</keyword>
<dbReference type="Proteomes" id="UP001463665">
    <property type="component" value="Chromosome"/>
</dbReference>
<evidence type="ECO:0000256" key="1">
    <source>
        <dbReference type="SAM" id="SignalP"/>
    </source>
</evidence>
<gene>
    <name evidence="2" type="ORF">AAFP95_04925</name>
</gene>
<feature type="signal peptide" evidence="1">
    <location>
        <begin position="1"/>
        <end position="21"/>
    </location>
</feature>
<dbReference type="AlphaFoldDB" id="A0AAU6WRT2"/>
<reference evidence="2 3" key="1">
    <citation type="submission" date="2024-04" db="EMBL/GenBank/DDBJ databases">
        <title>Genome sequencing and assembly of rice foliar adapted Chryseobacterium endophyticum OsEnb-ALM-A6.</title>
        <authorList>
            <person name="Kumar S."/>
            <person name="Javed M."/>
            <person name="Chouhan V."/>
            <person name="Charishma K."/>
            <person name="Patel A."/>
            <person name="Kumar M."/>
            <person name="Sahu K.P."/>
            <person name="Kumar A."/>
        </authorList>
    </citation>
    <scope>NUCLEOTIDE SEQUENCE [LARGE SCALE GENOMIC DNA]</scope>
    <source>
        <strain evidence="2 3">OsEnb-ALM-A6</strain>
    </source>
</reference>
<evidence type="ECO:0008006" key="4">
    <source>
        <dbReference type="Google" id="ProtNLM"/>
    </source>
</evidence>
<accession>A0AAU6WRT2</accession>